<feature type="compositionally biased region" description="Basic residues" evidence="1">
    <location>
        <begin position="1"/>
        <end position="17"/>
    </location>
</feature>
<feature type="compositionally biased region" description="Low complexity" evidence="1">
    <location>
        <begin position="18"/>
        <end position="31"/>
    </location>
</feature>
<accession>A0A6A5H3E1</accession>
<evidence type="ECO:0000313" key="3">
    <source>
        <dbReference type="EMBL" id="KAF1761509.1"/>
    </source>
</evidence>
<feature type="compositionally biased region" description="Low complexity" evidence="1">
    <location>
        <begin position="102"/>
        <end position="115"/>
    </location>
</feature>
<dbReference type="Proteomes" id="UP000483820">
    <property type="component" value="Chromosome III"/>
</dbReference>
<dbReference type="RefSeq" id="XP_053587096.1">
    <property type="nucleotide sequence ID" value="XM_053727519.1"/>
</dbReference>
<reference evidence="2 4" key="1">
    <citation type="submission" date="2019-12" db="EMBL/GenBank/DDBJ databases">
        <title>Chromosome-level assembly of the Caenorhabditis remanei genome.</title>
        <authorList>
            <person name="Teterina A.A."/>
            <person name="Willis J.H."/>
            <person name="Phillips P.C."/>
        </authorList>
    </citation>
    <scope>NUCLEOTIDE SEQUENCE [LARGE SCALE GENOMIC DNA]</scope>
    <source>
        <strain evidence="2 4">PX506</strain>
        <tissue evidence="2">Whole organism</tissue>
    </source>
</reference>
<name>A0A6A5H3E1_CAERE</name>
<sequence length="128" mass="14068">MMKTVSKARKSRIRSTRRSTSSRSSSKRATSPSVGEAGSKKNVAGLRKIGAVTRSQQKLRVELGISDEPKRRSLTMKKAKKINKKAAPIRGRAVTRSRSRSASRSASRSQSQSGTNKKETKPKKTVKK</sequence>
<dbReference type="KEGG" id="crq:GCK72_009755"/>
<protein>
    <submittedName>
        <fullName evidence="2">Uncharacterized protein</fullName>
    </submittedName>
</protein>
<comment type="caution">
    <text evidence="2">The sequence shown here is derived from an EMBL/GenBank/DDBJ whole genome shotgun (WGS) entry which is preliminary data.</text>
</comment>
<dbReference type="EMBL" id="WUAV01000003">
    <property type="protein sequence ID" value="KAF1761499.1"/>
    <property type="molecule type" value="Genomic_DNA"/>
</dbReference>
<proteinExistence type="predicted"/>
<feature type="compositionally biased region" description="Basic residues" evidence="1">
    <location>
        <begin position="72"/>
        <end position="84"/>
    </location>
</feature>
<dbReference type="EMBL" id="WUAV01000003">
    <property type="protein sequence ID" value="KAF1761509.1"/>
    <property type="molecule type" value="Genomic_DNA"/>
</dbReference>
<evidence type="ECO:0000313" key="2">
    <source>
        <dbReference type="EMBL" id="KAF1761499.1"/>
    </source>
</evidence>
<dbReference type="AlphaFoldDB" id="A0A6A5H3E1"/>
<gene>
    <name evidence="2" type="ORF">GCK72_009755</name>
    <name evidence="3" type="ORF">GCK72_009765</name>
</gene>
<organism evidence="2 4">
    <name type="scientific">Caenorhabditis remanei</name>
    <name type="common">Caenorhabditis vulgaris</name>
    <dbReference type="NCBI Taxonomy" id="31234"/>
    <lineage>
        <taxon>Eukaryota</taxon>
        <taxon>Metazoa</taxon>
        <taxon>Ecdysozoa</taxon>
        <taxon>Nematoda</taxon>
        <taxon>Chromadorea</taxon>
        <taxon>Rhabditida</taxon>
        <taxon>Rhabditina</taxon>
        <taxon>Rhabditomorpha</taxon>
        <taxon>Rhabditoidea</taxon>
        <taxon>Rhabditidae</taxon>
        <taxon>Peloderinae</taxon>
        <taxon>Caenorhabditis</taxon>
    </lineage>
</organism>
<dbReference type="CTD" id="78774923"/>
<dbReference type="GeneID" id="78774923"/>
<feature type="region of interest" description="Disordered" evidence="1">
    <location>
        <begin position="1"/>
        <end position="128"/>
    </location>
</feature>
<evidence type="ECO:0000313" key="4">
    <source>
        <dbReference type="Proteomes" id="UP000483820"/>
    </source>
</evidence>
<evidence type="ECO:0000256" key="1">
    <source>
        <dbReference type="SAM" id="MobiDB-lite"/>
    </source>
</evidence>